<dbReference type="PANTHER" id="PTHR45700">
    <property type="entry name" value="UBIQUITIN-PROTEIN LIGASE E3C"/>
    <property type="match status" value="1"/>
</dbReference>
<dbReference type="AlphaFoldDB" id="A0A7R8VV55"/>
<dbReference type="FunFam" id="3.30.2160.10:FF:000004">
    <property type="entry name" value="probable E3 ubiquitin-protein ligase HERC4 isoform X1"/>
    <property type="match status" value="1"/>
</dbReference>
<evidence type="ECO:0000256" key="5">
    <source>
        <dbReference type="ARBA" id="ARBA00022679"/>
    </source>
</evidence>
<comment type="subcellular location">
    <subcellularLocation>
        <location evidence="2">Cytoplasm</location>
    </subcellularLocation>
</comment>
<dbReference type="InterPro" id="IPR035983">
    <property type="entry name" value="Hect_E3_ubiquitin_ligase"/>
</dbReference>
<feature type="active site" description="Glycyl thioester intermediate" evidence="7">
    <location>
        <position position="1118"/>
    </location>
</feature>
<keyword evidence="5" id="KW-0808">Transferase</keyword>
<evidence type="ECO:0000256" key="3">
    <source>
        <dbReference type="ARBA" id="ARBA00012485"/>
    </source>
</evidence>
<dbReference type="PROSITE" id="PS50237">
    <property type="entry name" value="HECT"/>
    <property type="match status" value="1"/>
</dbReference>
<dbReference type="InterPro" id="IPR000569">
    <property type="entry name" value="HECT_dom"/>
</dbReference>
<dbReference type="PANTHER" id="PTHR45700:SF9">
    <property type="entry name" value="HECT-TYPE E3 UBIQUITIN TRANSFERASE"/>
    <property type="match status" value="1"/>
</dbReference>
<dbReference type="SMART" id="SM00119">
    <property type="entry name" value="HECTc"/>
    <property type="match status" value="1"/>
</dbReference>
<keyword evidence="6 7" id="KW-0833">Ubl conjugation pathway</keyword>
<dbReference type="Pfam" id="PF00632">
    <property type="entry name" value="HECT"/>
    <property type="match status" value="1"/>
</dbReference>
<dbReference type="Gene3D" id="3.30.2410.10">
    <property type="entry name" value="Hect, E3 ligase catalytic domain"/>
    <property type="match status" value="1"/>
</dbReference>
<proteinExistence type="predicted"/>
<dbReference type="EC" id="2.3.2.26" evidence="3"/>
<evidence type="ECO:0000259" key="9">
    <source>
        <dbReference type="PROSITE" id="PS50237"/>
    </source>
</evidence>
<dbReference type="EMBL" id="OA570479">
    <property type="protein sequence ID" value="CAD7203327.1"/>
    <property type="molecule type" value="Genomic_DNA"/>
</dbReference>
<organism evidence="10">
    <name type="scientific">Timema douglasi</name>
    <name type="common">Walking stick</name>
    <dbReference type="NCBI Taxonomy" id="61478"/>
    <lineage>
        <taxon>Eukaryota</taxon>
        <taxon>Metazoa</taxon>
        <taxon>Ecdysozoa</taxon>
        <taxon>Arthropoda</taxon>
        <taxon>Hexapoda</taxon>
        <taxon>Insecta</taxon>
        <taxon>Pterygota</taxon>
        <taxon>Neoptera</taxon>
        <taxon>Polyneoptera</taxon>
        <taxon>Phasmatodea</taxon>
        <taxon>Timematodea</taxon>
        <taxon>Timematoidea</taxon>
        <taxon>Timematidae</taxon>
        <taxon>Timema</taxon>
    </lineage>
</organism>
<sequence>MNEELSLLSWGGGRVRTSTQLLSVTGETELPCPVDHPEQVGQELSVGRWRVRASPNLGGSVPMSWVWERFRNSFRSSLDDDADDLDLEQRPSQSTEVTLLSGSKLGDEDVTTCSACRVTIHHQHGAGPNLRAACPFCGQPYTSTPATPTGQNDQPLGVGVGAGRVRGQRSSSDPVVPCFRLPSIVSPSPQQGLVLVVGSATNAEYPQEPPQENQPARYGRIGSFMVNRLGGVNITSLGNFLLRPGSEASLPPISGDLLILVASKDLLILVASKDLLILVASKDLLILVGSKDLLILVASKDLLILVGSKDLLILVGSKDLLILDLLVLPTKTVPGYPLFLFQDVDGKFLSVAASPASSPESGFRSALSVENLTCSDLEENPPVLVPQYPIRAKTREDFLQFQLSSATSDYNTYSSPTSPHPQSRPSPGVRSVILSSPAPGGGIDRATRVVRQCFVCHGCHVSSRSNPRPSIGSYFRRQALNGLVAWLECRSGQMTDCVVYLQASRLQDVRRAQQTENFSSLQRFYMRTFETFLEMCALFKMNRDEDGSSPDDPTLNMELLYAVHDALKTLYRTIQKLLVRLPNQVITSLVDMTNRLYASDEVRAMFMLIQNPVFAAQSSYTIFAHLLRQMVNLPSTDHQLLVTWFKILEVEKLRMMVRHLQQFITIRQFPPADKSLPPLSKSRWWIPMATKTLALINAANNASSPPLLDYSEFYNSALDHVDLMQDYFNWQSPQRPGQFAYCQYPFILSIVAKRIILTKDSEQQMILTARRSLVAKVARHQAPQIDIFFLNIHIRRSHLVSDSLNEIASKQKDLKKKLKVSFVGEPGLDMGGLTKEWFLLLIRQIFHPDYGMFVYHPNSRCYWFSTDQEGNLREYNLIGVLMGLAVYNSIILDLHFPSICYRKLLSPPVVPPSDSARVGVVKSPTMEDLAEIMPDVSRGLAELLAYEGNVEEDMCLTFQVSLEEYGQVKTYKLREEGENVPVTNESREEYVDLYLNWILNAAIYEQFRAFYLGFHSVCASNALIMLRPEEVEMLVCGSPTLDLNELRKVTEYDGYKADDVIIIDFWEVLQSLSDELKKKFLLFATGSDRVPVGGMGEMTFKITRVTNKPDNLPEAHTCFNQLVLPNYSTQEILRQKLIIAISNAEGFGLE</sequence>
<evidence type="ECO:0000256" key="1">
    <source>
        <dbReference type="ARBA" id="ARBA00000885"/>
    </source>
</evidence>
<dbReference type="InterPro" id="IPR044611">
    <property type="entry name" value="E3A/B/C-like"/>
</dbReference>
<reference evidence="10" key="1">
    <citation type="submission" date="2020-11" db="EMBL/GenBank/DDBJ databases">
        <authorList>
            <person name="Tran Van P."/>
        </authorList>
    </citation>
    <scope>NUCLEOTIDE SEQUENCE</scope>
</reference>
<dbReference type="Gene3D" id="3.90.1750.10">
    <property type="entry name" value="Hect, E3 ligase catalytic domains"/>
    <property type="match status" value="1"/>
</dbReference>
<dbReference type="GO" id="GO:0000209">
    <property type="term" value="P:protein polyubiquitination"/>
    <property type="evidence" value="ECO:0007669"/>
    <property type="project" value="InterPro"/>
</dbReference>
<dbReference type="SUPFAM" id="SSF56204">
    <property type="entry name" value="Hect, E3 ligase catalytic domain"/>
    <property type="match status" value="1"/>
</dbReference>
<keyword evidence="4" id="KW-0963">Cytoplasm</keyword>
<dbReference type="GO" id="GO:0009966">
    <property type="term" value="P:regulation of signal transduction"/>
    <property type="evidence" value="ECO:0007669"/>
    <property type="project" value="UniProtKB-ARBA"/>
</dbReference>
<dbReference type="Gene3D" id="3.30.2160.10">
    <property type="entry name" value="Hect, E3 ligase catalytic domain"/>
    <property type="match status" value="1"/>
</dbReference>
<feature type="region of interest" description="Disordered" evidence="8">
    <location>
        <begin position="410"/>
        <end position="440"/>
    </location>
</feature>
<evidence type="ECO:0000256" key="8">
    <source>
        <dbReference type="SAM" id="MobiDB-lite"/>
    </source>
</evidence>
<evidence type="ECO:0000256" key="4">
    <source>
        <dbReference type="ARBA" id="ARBA00022490"/>
    </source>
</evidence>
<feature type="domain" description="HECT" evidence="9">
    <location>
        <begin position="810"/>
        <end position="1150"/>
    </location>
</feature>
<comment type="catalytic activity">
    <reaction evidence="1">
        <text>S-ubiquitinyl-[E2 ubiquitin-conjugating enzyme]-L-cysteine + [acceptor protein]-L-lysine = [E2 ubiquitin-conjugating enzyme]-L-cysteine + N(6)-ubiquitinyl-[acceptor protein]-L-lysine.</text>
        <dbReference type="EC" id="2.3.2.26"/>
    </reaction>
</comment>
<dbReference type="FunFam" id="3.30.2410.10:FF:000003">
    <property type="entry name" value="probable E3 ubiquitin-protein ligase HERC4 isoform X1"/>
    <property type="match status" value="1"/>
</dbReference>
<name>A0A7R8VV55_TIMDO</name>
<dbReference type="GO" id="GO:0005737">
    <property type="term" value="C:cytoplasm"/>
    <property type="evidence" value="ECO:0007669"/>
    <property type="project" value="UniProtKB-SubCell"/>
</dbReference>
<evidence type="ECO:0000256" key="2">
    <source>
        <dbReference type="ARBA" id="ARBA00004496"/>
    </source>
</evidence>
<evidence type="ECO:0000256" key="7">
    <source>
        <dbReference type="PROSITE-ProRule" id="PRU00104"/>
    </source>
</evidence>
<dbReference type="GO" id="GO:0061630">
    <property type="term" value="F:ubiquitin protein ligase activity"/>
    <property type="evidence" value="ECO:0007669"/>
    <property type="project" value="UniProtKB-EC"/>
</dbReference>
<gene>
    <name evidence="10" type="ORF">TDIB3V08_LOCUS9500</name>
</gene>
<dbReference type="CDD" id="cd00078">
    <property type="entry name" value="HECTc"/>
    <property type="match status" value="1"/>
</dbReference>
<protein>
    <recommendedName>
        <fullName evidence="3">HECT-type E3 ubiquitin transferase</fullName>
        <ecNumber evidence="3">2.3.2.26</ecNumber>
    </recommendedName>
</protein>
<accession>A0A7R8VV55</accession>
<evidence type="ECO:0000256" key="6">
    <source>
        <dbReference type="ARBA" id="ARBA00022786"/>
    </source>
</evidence>
<evidence type="ECO:0000313" key="10">
    <source>
        <dbReference type="EMBL" id="CAD7203327.1"/>
    </source>
</evidence>